<organism evidence="3 4">
    <name type="scientific">Eumeta variegata</name>
    <name type="common">Bagworm moth</name>
    <name type="synonym">Eumeta japonica</name>
    <dbReference type="NCBI Taxonomy" id="151549"/>
    <lineage>
        <taxon>Eukaryota</taxon>
        <taxon>Metazoa</taxon>
        <taxon>Ecdysozoa</taxon>
        <taxon>Arthropoda</taxon>
        <taxon>Hexapoda</taxon>
        <taxon>Insecta</taxon>
        <taxon>Pterygota</taxon>
        <taxon>Neoptera</taxon>
        <taxon>Endopterygota</taxon>
        <taxon>Lepidoptera</taxon>
        <taxon>Glossata</taxon>
        <taxon>Ditrysia</taxon>
        <taxon>Tineoidea</taxon>
        <taxon>Psychidae</taxon>
        <taxon>Oiketicinae</taxon>
        <taxon>Eumeta</taxon>
    </lineage>
</organism>
<name>A0A4C1VBY1_EUMVA</name>
<evidence type="ECO:0000313" key="4">
    <source>
        <dbReference type="Proteomes" id="UP000299102"/>
    </source>
</evidence>
<evidence type="ECO:0008006" key="5">
    <source>
        <dbReference type="Google" id="ProtNLM"/>
    </source>
</evidence>
<keyword evidence="2" id="KW-0732">Signal</keyword>
<sequence length="119" mass="13270">MFRLFLVHNFYLQNLEAVTHVTAAAAAVTASSCPVRGGGPRAHTRTPNVIRTFTTLSHHEQEPRGPTTPGRHPSPRGCTKNDQNTAFFNATRRNHHSSRVCICDSEQLRAQRDAPKQQK</sequence>
<evidence type="ECO:0000313" key="3">
    <source>
        <dbReference type="EMBL" id="GBP36361.1"/>
    </source>
</evidence>
<dbReference type="PROSITE" id="PS51257">
    <property type="entry name" value="PROKAR_LIPOPROTEIN"/>
    <property type="match status" value="1"/>
</dbReference>
<dbReference type="EMBL" id="BGZK01000317">
    <property type="protein sequence ID" value="GBP36361.1"/>
    <property type="molecule type" value="Genomic_DNA"/>
</dbReference>
<comment type="caution">
    <text evidence="3">The sequence shown here is derived from an EMBL/GenBank/DDBJ whole genome shotgun (WGS) entry which is preliminary data.</text>
</comment>
<evidence type="ECO:0000256" key="2">
    <source>
        <dbReference type="SAM" id="SignalP"/>
    </source>
</evidence>
<evidence type="ECO:0000256" key="1">
    <source>
        <dbReference type="SAM" id="MobiDB-lite"/>
    </source>
</evidence>
<gene>
    <name evidence="3" type="ORF">EVAR_22493_1</name>
</gene>
<accession>A0A4C1VBY1</accession>
<dbReference type="Proteomes" id="UP000299102">
    <property type="component" value="Unassembled WGS sequence"/>
</dbReference>
<feature type="signal peptide" evidence="2">
    <location>
        <begin position="1"/>
        <end position="17"/>
    </location>
</feature>
<keyword evidence="4" id="KW-1185">Reference proteome</keyword>
<reference evidence="3 4" key="1">
    <citation type="journal article" date="2019" name="Commun. Biol.">
        <title>The bagworm genome reveals a unique fibroin gene that provides high tensile strength.</title>
        <authorList>
            <person name="Kono N."/>
            <person name="Nakamura H."/>
            <person name="Ohtoshi R."/>
            <person name="Tomita M."/>
            <person name="Numata K."/>
            <person name="Arakawa K."/>
        </authorList>
    </citation>
    <scope>NUCLEOTIDE SEQUENCE [LARGE SCALE GENOMIC DNA]</scope>
</reference>
<feature type="chain" id="PRO_5020029190" description="Secreted protein" evidence="2">
    <location>
        <begin position="18"/>
        <end position="119"/>
    </location>
</feature>
<dbReference type="AlphaFoldDB" id="A0A4C1VBY1"/>
<feature type="region of interest" description="Disordered" evidence="1">
    <location>
        <begin position="54"/>
        <end position="83"/>
    </location>
</feature>
<proteinExistence type="predicted"/>
<protein>
    <recommendedName>
        <fullName evidence="5">Secreted protein</fullName>
    </recommendedName>
</protein>